<feature type="domain" description="GP-PDE" evidence="2">
    <location>
        <begin position="358"/>
        <end position="588"/>
    </location>
</feature>
<gene>
    <name evidence="3" type="ORF">SAMN05192551_101349</name>
</gene>
<dbReference type="OrthoDB" id="384721at2"/>
<dbReference type="GO" id="GO:0008081">
    <property type="term" value="F:phosphoric diester hydrolase activity"/>
    <property type="evidence" value="ECO:0007669"/>
    <property type="project" value="InterPro"/>
</dbReference>
<feature type="transmembrane region" description="Helical" evidence="1">
    <location>
        <begin position="119"/>
        <end position="142"/>
    </location>
</feature>
<dbReference type="Proteomes" id="UP000199287">
    <property type="component" value="Unassembled WGS sequence"/>
</dbReference>
<reference evidence="4" key="1">
    <citation type="submission" date="2016-10" db="EMBL/GenBank/DDBJ databases">
        <authorList>
            <person name="Varghese N."/>
            <person name="Submissions S."/>
        </authorList>
    </citation>
    <scope>NUCLEOTIDE SEQUENCE [LARGE SCALE GENOMIC DNA]</scope>
    <source>
        <strain evidence="4">Z-7934</strain>
    </source>
</reference>
<dbReference type="STRING" id="69895.SAMN05192551_101349"/>
<keyword evidence="1" id="KW-1133">Transmembrane helix</keyword>
<dbReference type="PROSITE" id="PS51704">
    <property type="entry name" value="GP_PDE"/>
    <property type="match status" value="1"/>
</dbReference>
<evidence type="ECO:0000259" key="2">
    <source>
        <dbReference type="PROSITE" id="PS51704"/>
    </source>
</evidence>
<feature type="transmembrane region" description="Helical" evidence="1">
    <location>
        <begin position="327"/>
        <end position="347"/>
    </location>
</feature>
<protein>
    <submittedName>
        <fullName evidence="3">Glycerophosphoryl diester phosphodiesterase</fullName>
    </submittedName>
</protein>
<feature type="transmembrane region" description="Helical" evidence="1">
    <location>
        <begin position="218"/>
        <end position="245"/>
    </location>
</feature>
<dbReference type="AlphaFoldDB" id="A0A1I3AS45"/>
<evidence type="ECO:0000256" key="1">
    <source>
        <dbReference type="SAM" id="Phobius"/>
    </source>
</evidence>
<dbReference type="InterPro" id="IPR018476">
    <property type="entry name" value="GlyceroP-diester-Pdiesterase_M"/>
</dbReference>
<dbReference type="Pfam" id="PF03009">
    <property type="entry name" value="GDPD"/>
    <property type="match status" value="1"/>
</dbReference>
<feature type="transmembrane region" description="Helical" evidence="1">
    <location>
        <begin position="20"/>
        <end position="46"/>
    </location>
</feature>
<keyword evidence="1" id="KW-0812">Transmembrane</keyword>
<accession>A0A1I3AS45</accession>
<dbReference type="Gene3D" id="3.20.20.190">
    <property type="entry name" value="Phosphatidylinositol (PI) phosphodiesterase"/>
    <property type="match status" value="1"/>
</dbReference>
<name>A0A1I3AS45_9FIRM</name>
<keyword evidence="1" id="KW-0472">Membrane</keyword>
<organism evidence="3 4">
    <name type="scientific">Tindallia magadiensis</name>
    <dbReference type="NCBI Taxonomy" id="69895"/>
    <lineage>
        <taxon>Bacteria</taxon>
        <taxon>Bacillati</taxon>
        <taxon>Bacillota</taxon>
        <taxon>Clostridia</taxon>
        <taxon>Peptostreptococcales</taxon>
        <taxon>Tindalliaceae</taxon>
        <taxon>Tindallia</taxon>
    </lineage>
</organism>
<dbReference type="PANTHER" id="PTHR46211:SF8">
    <property type="entry name" value="PHOSPHODIESTERASE"/>
    <property type="match status" value="1"/>
</dbReference>
<proteinExistence type="predicted"/>
<keyword evidence="4" id="KW-1185">Reference proteome</keyword>
<dbReference type="SUPFAM" id="SSF51695">
    <property type="entry name" value="PLC-like phosphodiesterases"/>
    <property type="match status" value="1"/>
</dbReference>
<evidence type="ECO:0000313" key="4">
    <source>
        <dbReference type="Proteomes" id="UP000199287"/>
    </source>
</evidence>
<dbReference type="InterPro" id="IPR030395">
    <property type="entry name" value="GP_PDE_dom"/>
</dbReference>
<feature type="transmembrane region" description="Helical" evidence="1">
    <location>
        <begin position="73"/>
        <end position="98"/>
    </location>
</feature>
<sequence length="596" mass="67781">MVNIRNNLLLKSLIDFKKYYRGYIAYGFVFLILTSVIFIPLLGYLFNRLIISMGAGVLINRDAFRIVLSYEGLIGLILIASISVMIVFIELGGLIVLAQRKIFSKKVFISEAIITAIFSIPRIVGIGMLHFIFVILVVAPLIDIPVATEITSKIEVPPILMNMIQDSKIMLYVYRSILALFTLILLRWIFAVHYILLENLPARKAISCSAKLTEGRNIIHLASLLMLNIIIVGGSFIIFSAISFIPSHIGIRTGGLLGAYILTFNSLLGMILAMLVMPINIIYITRLFYYLRNKTKMKSSDEFKTVRSKKLEKIEWFFTRLIKRRRALLLTILMLNLLGTFMIGHTLNESFVHLGRDVKIAAHRGDPINAPENSMSAVRAALEQNSDFIEIDVQLSKDHVVILNHDMGLARVAGIPERPIELTYEELSQLDIGSRFSEDFKGETVVSLDEVLAEIKGKAKVIIDVKAYGPIEILAEEVVKSIERSNMANSVYVQSFDYELLQLIRKQNPDLYLGQILYYALGDISQLDVDYYAIDQSMLNREFIRNAKRDEREVWVWTVNEEDDIREVLMYDIDGIITDYVERVQNIIGYTVENMP</sequence>
<dbReference type="PANTHER" id="PTHR46211">
    <property type="entry name" value="GLYCEROPHOSPHORYL DIESTER PHOSPHODIESTERASE"/>
    <property type="match status" value="1"/>
</dbReference>
<dbReference type="EMBL" id="FOQA01000001">
    <property type="protein sequence ID" value="SFH52171.1"/>
    <property type="molecule type" value="Genomic_DNA"/>
</dbReference>
<feature type="transmembrane region" description="Helical" evidence="1">
    <location>
        <begin position="257"/>
        <end position="289"/>
    </location>
</feature>
<dbReference type="InterPro" id="IPR017946">
    <property type="entry name" value="PLC-like_Pdiesterase_TIM-brl"/>
</dbReference>
<feature type="transmembrane region" description="Helical" evidence="1">
    <location>
        <begin position="172"/>
        <end position="197"/>
    </location>
</feature>
<dbReference type="Pfam" id="PF10110">
    <property type="entry name" value="GPDPase_memb"/>
    <property type="match status" value="1"/>
</dbReference>
<dbReference type="GO" id="GO:0006629">
    <property type="term" value="P:lipid metabolic process"/>
    <property type="evidence" value="ECO:0007669"/>
    <property type="project" value="InterPro"/>
</dbReference>
<evidence type="ECO:0000313" key="3">
    <source>
        <dbReference type="EMBL" id="SFH52171.1"/>
    </source>
</evidence>